<gene>
    <name evidence="1" type="ORF">NTJ_04401</name>
</gene>
<evidence type="ECO:0000313" key="2">
    <source>
        <dbReference type="Proteomes" id="UP001307889"/>
    </source>
</evidence>
<sequence>MRPGSEIYEINRRLHRLVQRAVQSAISSGLLCPFNVTYGCGTRVSGWRNVIYTACKLNLWASVAFYDPSFRVRTRQIPDGNHPPDSCKGHTYGLCSVRCPQERSRS</sequence>
<proteinExistence type="predicted"/>
<reference evidence="1 2" key="1">
    <citation type="submission" date="2023-09" db="EMBL/GenBank/DDBJ databases">
        <title>Nesidiocoris tenuis whole genome shotgun sequence.</title>
        <authorList>
            <person name="Shibata T."/>
            <person name="Shimoda M."/>
            <person name="Kobayashi T."/>
            <person name="Uehara T."/>
        </authorList>
    </citation>
    <scope>NUCLEOTIDE SEQUENCE [LARGE SCALE GENOMIC DNA]</scope>
    <source>
        <strain evidence="1 2">Japan</strain>
    </source>
</reference>
<protein>
    <submittedName>
        <fullName evidence="1">Uncharacterized protein</fullName>
    </submittedName>
</protein>
<dbReference type="EMBL" id="AP028911">
    <property type="protein sequence ID" value="BES91593.1"/>
    <property type="molecule type" value="Genomic_DNA"/>
</dbReference>
<organism evidence="1 2">
    <name type="scientific">Nesidiocoris tenuis</name>
    <dbReference type="NCBI Taxonomy" id="355587"/>
    <lineage>
        <taxon>Eukaryota</taxon>
        <taxon>Metazoa</taxon>
        <taxon>Ecdysozoa</taxon>
        <taxon>Arthropoda</taxon>
        <taxon>Hexapoda</taxon>
        <taxon>Insecta</taxon>
        <taxon>Pterygota</taxon>
        <taxon>Neoptera</taxon>
        <taxon>Paraneoptera</taxon>
        <taxon>Hemiptera</taxon>
        <taxon>Heteroptera</taxon>
        <taxon>Panheteroptera</taxon>
        <taxon>Cimicomorpha</taxon>
        <taxon>Miridae</taxon>
        <taxon>Dicyphina</taxon>
        <taxon>Nesidiocoris</taxon>
    </lineage>
</organism>
<evidence type="ECO:0000313" key="1">
    <source>
        <dbReference type="EMBL" id="BES91593.1"/>
    </source>
</evidence>
<dbReference type="Proteomes" id="UP001307889">
    <property type="component" value="Chromosome 3"/>
</dbReference>
<keyword evidence="2" id="KW-1185">Reference proteome</keyword>
<name>A0ABN7AHR9_9HEMI</name>
<accession>A0ABN7AHR9</accession>